<evidence type="ECO:0000313" key="2">
    <source>
        <dbReference type="Proteomes" id="UP001057402"/>
    </source>
</evidence>
<comment type="caution">
    <text evidence="1">The sequence shown here is derived from an EMBL/GenBank/DDBJ whole genome shotgun (WGS) entry which is preliminary data.</text>
</comment>
<dbReference type="Proteomes" id="UP001057402">
    <property type="component" value="Chromosome 12"/>
</dbReference>
<reference evidence="2" key="1">
    <citation type="journal article" date="2023" name="Front. Plant Sci.">
        <title>Chromosomal-level genome assembly of Melastoma candidum provides insights into trichome evolution.</title>
        <authorList>
            <person name="Zhong Y."/>
            <person name="Wu W."/>
            <person name="Sun C."/>
            <person name="Zou P."/>
            <person name="Liu Y."/>
            <person name="Dai S."/>
            <person name="Zhou R."/>
        </authorList>
    </citation>
    <scope>NUCLEOTIDE SEQUENCE [LARGE SCALE GENOMIC DNA]</scope>
</reference>
<name>A0ACB9L3N5_9MYRT</name>
<protein>
    <submittedName>
        <fullName evidence="1">Uncharacterized protein</fullName>
    </submittedName>
</protein>
<accession>A0ACB9L3N5</accession>
<proteinExistence type="predicted"/>
<evidence type="ECO:0000313" key="1">
    <source>
        <dbReference type="EMBL" id="KAI4303583.1"/>
    </source>
</evidence>
<sequence length="578" mass="63645">MTSIASSSRLPHSAAGIPPASDHAAVPSVVRMLQSHVSVGTVHALVIKTPPLRTQLAYNAIIQALVDTDHRSSPLEAILVYREMIAGGLLPDDYTLPYVLKACACAIALKEGEQIHVHAIKTGRSVSNVYVNNTLMRLYAVCGELGAARRLFDRCPQWRRDLIAWTTLIQGYVKSGFPREGLRLFFAMCEDGPVADEMTLAIVLSACGRLGDLSLGKRIYRYMLDKELRRDVFVGNALVDMFLKCRGLKFAYRMFGQMQVKNVVSWNAMILGLARQGKFGDALKVFKNMQSAGVEPDDVTIVGVLNSCANLGLLESGKWVHAYLRKNKIWPDSFIGNALVDMYAKCGSIDRALSVFEGMTTRDVYSYTAIIVGLAMHGEAARALEIFDEMVIAGVNPDKVTFLGVLSACSHAGLTQEGLQLFQEMSAVYGVEPQTEHYGCAVDLLGRAGMFAEAEALIKAMPMEPDYLVWGALLGACRVHGKVKLGEFAMKNLLKVDPDRDGSAHVLMSNIYSSAHRWQDALGTRKSMKQRDVEKIPGCSSIEVDGQVHEFRKGDKSHPKRSEISRLLDQFMSHSRSH</sequence>
<organism evidence="1 2">
    <name type="scientific">Melastoma candidum</name>
    <dbReference type="NCBI Taxonomy" id="119954"/>
    <lineage>
        <taxon>Eukaryota</taxon>
        <taxon>Viridiplantae</taxon>
        <taxon>Streptophyta</taxon>
        <taxon>Embryophyta</taxon>
        <taxon>Tracheophyta</taxon>
        <taxon>Spermatophyta</taxon>
        <taxon>Magnoliopsida</taxon>
        <taxon>eudicotyledons</taxon>
        <taxon>Gunneridae</taxon>
        <taxon>Pentapetalae</taxon>
        <taxon>rosids</taxon>
        <taxon>malvids</taxon>
        <taxon>Myrtales</taxon>
        <taxon>Melastomataceae</taxon>
        <taxon>Melastomatoideae</taxon>
        <taxon>Melastomateae</taxon>
        <taxon>Melastoma</taxon>
    </lineage>
</organism>
<gene>
    <name evidence="1" type="ORF">MLD38_039192</name>
</gene>
<keyword evidence="2" id="KW-1185">Reference proteome</keyword>
<dbReference type="EMBL" id="CM042891">
    <property type="protein sequence ID" value="KAI4303583.1"/>
    <property type="molecule type" value="Genomic_DNA"/>
</dbReference>